<keyword evidence="7" id="KW-1185">Reference proteome</keyword>
<dbReference type="PROSITE" id="PS50931">
    <property type="entry name" value="HTH_LYSR"/>
    <property type="match status" value="1"/>
</dbReference>
<dbReference type="InterPro" id="IPR000847">
    <property type="entry name" value="LysR_HTH_N"/>
</dbReference>
<dbReference type="AlphaFoldDB" id="A0A5R9J7M6"/>
<dbReference type="SUPFAM" id="SSF46785">
    <property type="entry name" value="Winged helix' DNA-binding domain"/>
    <property type="match status" value="1"/>
</dbReference>
<reference evidence="6 7" key="1">
    <citation type="submission" date="2019-05" db="EMBL/GenBank/DDBJ databases">
        <authorList>
            <person name="Pankratov T."/>
            <person name="Grouzdev D."/>
        </authorList>
    </citation>
    <scope>NUCLEOTIDE SEQUENCE [LARGE SCALE GENOMIC DNA]</scope>
    <source>
        <strain evidence="6 7">KEBCLARHB70R</strain>
    </source>
</reference>
<accession>A0A5R9J7M6</accession>
<dbReference type="Pfam" id="PF00126">
    <property type="entry name" value="HTH_1"/>
    <property type="match status" value="1"/>
</dbReference>
<evidence type="ECO:0000313" key="6">
    <source>
        <dbReference type="EMBL" id="TLU73620.1"/>
    </source>
</evidence>
<comment type="similarity">
    <text evidence="1">Belongs to the LysR transcriptional regulatory family.</text>
</comment>
<evidence type="ECO:0000313" key="7">
    <source>
        <dbReference type="Proteomes" id="UP000305654"/>
    </source>
</evidence>
<evidence type="ECO:0000256" key="1">
    <source>
        <dbReference type="ARBA" id="ARBA00009437"/>
    </source>
</evidence>
<feature type="domain" description="HTH lysR-type" evidence="5">
    <location>
        <begin position="20"/>
        <end position="77"/>
    </location>
</feature>
<keyword evidence="4" id="KW-0804">Transcription</keyword>
<dbReference type="InterPro" id="IPR005119">
    <property type="entry name" value="LysR_subst-bd"/>
</dbReference>
<organism evidence="6 7">
    <name type="scientific">Lichenicoccus roseus</name>
    <dbReference type="NCBI Taxonomy" id="2683649"/>
    <lineage>
        <taxon>Bacteria</taxon>
        <taxon>Pseudomonadati</taxon>
        <taxon>Pseudomonadota</taxon>
        <taxon>Alphaproteobacteria</taxon>
        <taxon>Acetobacterales</taxon>
        <taxon>Acetobacteraceae</taxon>
        <taxon>Lichenicoccus</taxon>
    </lineage>
</organism>
<dbReference type="GO" id="GO:0003677">
    <property type="term" value="F:DNA binding"/>
    <property type="evidence" value="ECO:0007669"/>
    <property type="project" value="UniProtKB-KW"/>
</dbReference>
<gene>
    <name evidence="6" type="ORF">FE263_07595</name>
</gene>
<dbReference type="InterPro" id="IPR050176">
    <property type="entry name" value="LTTR"/>
</dbReference>
<dbReference type="EMBL" id="VCDI01000002">
    <property type="protein sequence ID" value="TLU73620.1"/>
    <property type="molecule type" value="Genomic_DNA"/>
</dbReference>
<dbReference type="GO" id="GO:0003700">
    <property type="term" value="F:DNA-binding transcription factor activity"/>
    <property type="evidence" value="ECO:0007669"/>
    <property type="project" value="InterPro"/>
</dbReference>
<evidence type="ECO:0000256" key="3">
    <source>
        <dbReference type="ARBA" id="ARBA00023125"/>
    </source>
</evidence>
<proteinExistence type="inferred from homology"/>
<evidence type="ECO:0000256" key="2">
    <source>
        <dbReference type="ARBA" id="ARBA00023015"/>
    </source>
</evidence>
<dbReference type="Pfam" id="PF03466">
    <property type="entry name" value="LysR_substrate"/>
    <property type="match status" value="1"/>
</dbReference>
<dbReference type="SUPFAM" id="SSF53850">
    <property type="entry name" value="Periplasmic binding protein-like II"/>
    <property type="match status" value="1"/>
</dbReference>
<dbReference type="InterPro" id="IPR036388">
    <property type="entry name" value="WH-like_DNA-bd_sf"/>
</dbReference>
<evidence type="ECO:0000256" key="4">
    <source>
        <dbReference type="ARBA" id="ARBA00023163"/>
    </source>
</evidence>
<keyword evidence="2" id="KW-0805">Transcription regulation</keyword>
<name>A0A5R9J7M6_9PROT</name>
<comment type="caution">
    <text evidence="6">The sequence shown here is derived from an EMBL/GenBank/DDBJ whole genome shotgun (WGS) entry which is preliminary data.</text>
</comment>
<dbReference type="Proteomes" id="UP000305654">
    <property type="component" value="Unassembled WGS sequence"/>
</dbReference>
<dbReference type="PANTHER" id="PTHR30579">
    <property type="entry name" value="TRANSCRIPTIONAL REGULATOR"/>
    <property type="match status" value="1"/>
</dbReference>
<dbReference type="OrthoDB" id="9789529at2"/>
<dbReference type="Gene3D" id="1.10.10.10">
    <property type="entry name" value="Winged helix-like DNA-binding domain superfamily/Winged helix DNA-binding domain"/>
    <property type="match status" value="1"/>
</dbReference>
<evidence type="ECO:0000259" key="5">
    <source>
        <dbReference type="PROSITE" id="PS50931"/>
    </source>
</evidence>
<keyword evidence="3" id="KW-0238">DNA-binding</keyword>
<protein>
    <submittedName>
        <fullName evidence="6">LysR family transcriptional regulator</fullName>
    </submittedName>
</protein>
<dbReference type="Gene3D" id="3.40.190.10">
    <property type="entry name" value="Periplasmic binding protein-like II"/>
    <property type="match status" value="2"/>
</dbReference>
<dbReference type="PANTHER" id="PTHR30579:SF7">
    <property type="entry name" value="HTH-TYPE TRANSCRIPTIONAL REGULATOR LRHA-RELATED"/>
    <property type="match status" value="1"/>
</dbReference>
<sequence>MPLRAVAGPAIRPKHMATNVPTDLLRSFIAIVDAGSMARATGVILLTQSALSLQMKRLEDLLQQRLFQRSGRSLLLTAAGEELVSLGRRLLALNDRIVASLGSEPEPEPLQLGLVQDFADTVLPGVLASFGASHPRCRLQVRVAGSAELLDRFEASRLDVVMCVGRHGELRHGTSEVVADVPMRWIGNPALVDAEELPLVLLEPPCAFRTALLESLDRAGRPWRIVLETSTLPGLRAALRAGIGISCRTTGYAVSEELPLLAPGSLPPLPRIDYVLLNRAPERAPALEIARLLTEAVSARPASA</sequence>
<dbReference type="InterPro" id="IPR036390">
    <property type="entry name" value="WH_DNA-bd_sf"/>
</dbReference>